<accession>A0AAV1DXW8</accession>
<protein>
    <submittedName>
        <fullName evidence="1">OLC1v1013268C1</fullName>
    </submittedName>
</protein>
<gene>
    <name evidence="1" type="ORF">OLC1_LOCUS19899</name>
</gene>
<name>A0AAV1DXW8_OLDCO</name>
<sequence>MASPAHGTPLTVVETDGIVSLVVDLNPKDSVKATSPILETASFHVEDVDPSIVRSVDNVPRMIDFPLPIAALADILTMTAATLSLIAQLADTLLMTISTLGVMPMDQHARIALEMAESAEVAPLVVLPATVAVTTSHSTALLSDRSVETLLMMTVTLWTVTIAEVVTAFESELTMKSHELIEAGSLPMIGAELIPETVLAAGTVMA</sequence>
<dbReference type="AlphaFoldDB" id="A0AAV1DXW8"/>
<proteinExistence type="predicted"/>
<dbReference type="Proteomes" id="UP001161247">
    <property type="component" value="Chromosome 7"/>
</dbReference>
<evidence type="ECO:0000313" key="1">
    <source>
        <dbReference type="EMBL" id="CAI9112776.1"/>
    </source>
</evidence>
<dbReference type="EMBL" id="OX459124">
    <property type="protein sequence ID" value="CAI9112776.1"/>
    <property type="molecule type" value="Genomic_DNA"/>
</dbReference>
<organism evidence="1 2">
    <name type="scientific">Oldenlandia corymbosa var. corymbosa</name>
    <dbReference type="NCBI Taxonomy" id="529605"/>
    <lineage>
        <taxon>Eukaryota</taxon>
        <taxon>Viridiplantae</taxon>
        <taxon>Streptophyta</taxon>
        <taxon>Embryophyta</taxon>
        <taxon>Tracheophyta</taxon>
        <taxon>Spermatophyta</taxon>
        <taxon>Magnoliopsida</taxon>
        <taxon>eudicotyledons</taxon>
        <taxon>Gunneridae</taxon>
        <taxon>Pentapetalae</taxon>
        <taxon>asterids</taxon>
        <taxon>lamiids</taxon>
        <taxon>Gentianales</taxon>
        <taxon>Rubiaceae</taxon>
        <taxon>Rubioideae</taxon>
        <taxon>Spermacoceae</taxon>
        <taxon>Hedyotis-Oldenlandia complex</taxon>
        <taxon>Oldenlandia</taxon>
    </lineage>
</organism>
<reference evidence="1" key="1">
    <citation type="submission" date="2023-03" db="EMBL/GenBank/DDBJ databases">
        <authorList>
            <person name="Julca I."/>
        </authorList>
    </citation>
    <scope>NUCLEOTIDE SEQUENCE</scope>
</reference>
<evidence type="ECO:0000313" key="2">
    <source>
        <dbReference type="Proteomes" id="UP001161247"/>
    </source>
</evidence>
<keyword evidence="2" id="KW-1185">Reference proteome</keyword>